<dbReference type="GeneID" id="56078643"/>
<dbReference type="Pfam" id="PF01985">
    <property type="entry name" value="CRS1_YhbY"/>
    <property type="match status" value="1"/>
</dbReference>
<evidence type="ECO:0000256" key="2">
    <source>
        <dbReference type="PROSITE-ProRule" id="PRU00626"/>
    </source>
</evidence>
<dbReference type="OrthoDB" id="30785at2157"/>
<dbReference type="SUPFAM" id="SSF75471">
    <property type="entry name" value="YhbY-like"/>
    <property type="match status" value="1"/>
</dbReference>
<dbReference type="GO" id="GO:0003723">
    <property type="term" value="F:RNA binding"/>
    <property type="evidence" value="ECO:0007669"/>
    <property type="project" value="UniProtKB-UniRule"/>
</dbReference>
<accession>A0A7D5P5M5</accession>
<dbReference type="InterPro" id="IPR051925">
    <property type="entry name" value="RNA-binding_domain"/>
</dbReference>
<proteinExistence type="predicted"/>
<dbReference type="PANTHER" id="PTHR40065:SF3">
    <property type="entry name" value="RNA-BINDING PROTEIN YHBY"/>
    <property type="match status" value="1"/>
</dbReference>
<evidence type="ECO:0000313" key="5">
    <source>
        <dbReference type="Proteomes" id="UP000509667"/>
    </source>
</evidence>
<dbReference type="Gene3D" id="3.30.110.60">
    <property type="entry name" value="YhbY-like"/>
    <property type="match status" value="1"/>
</dbReference>
<dbReference type="InterPro" id="IPR001890">
    <property type="entry name" value="RNA-binding_CRM"/>
</dbReference>
<dbReference type="AlphaFoldDB" id="A0A7D5P5M5"/>
<evidence type="ECO:0000259" key="3">
    <source>
        <dbReference type="PROSITE" id="PS51295"/>
    </source>
</evidence>
<dbReference type="RefSeq" id="WP_179907940.1">
    <property type="nucleotide sequence ID" value="NZ_CP058910.1"/>
</dbReference>
<dbReference type="PANTHER" id="PTHR40065">
    <property type="entry name" value="RNA-BINDING PROTEIN YHBY"/>
    <property type="match status" value="1"/>
</dbReference>
<reference evidence="4 5" key="1">
    <citation type="submission" date="2020-07" db="EMBL/GenBank/DDBJ databases">
        <title>Halosimplex pelagicum sp. nov. and Halosimplex rubrum sp. nov., isolated from salted brown alga Laminaria, and emended description of the genus Halosimplex.</title>
        <authorList>
            <person name="Cui H."/>
        </authorList>
    </citation>
    <scope>NUCLEOTIDE SEQUENCE [LARGE SCALE GENOMIC DNA]</scope>
    <source>
        <strain evidence="4 5">R27</strain>
    </source>
</reference>
<organism evidence="4 5">
    <name type="scientific">Halosimplex rubrum</name>
    <dbReference type="NCBI Taxonomy" id="869889"/>
    <lineage>
        <taxon>Archaea</taxon>
        <taxon>Methanobacteriati</taxon>
        <taxon>Methanobacteriota</taxon>
        <taxon>Stenosarchaea group</taxon>
        <taxon>Halobacteria</taxon>
        <taxon>Halobacteriales</taxon>
        <taxon>Haloarculaceae</taxon>
        <taxon>Halosimplex</taxon>
    </lineage>
</organism>
<name>A0A7D5P5M5_9EURY</name>
<dbReference type="SMART" id="SM01103">
    <property type="entry name" value="CRS1_YhbY"/>
    <property type="match status" value="1"/>
</dbReference>
<evidence type="ECO:0000256" key="1">
    <source>
        <dbReference type="ARBA" id="ARBA00022884"/>
    </source>
</evidence>
<feature type="domain" description="CRM" evidence="3">
    <location>
        <begin position="1"/>
        <end position="82"/>
    </location>
</feature>
<dbReference type="InterPro" id="IPR035920">
    <property type="entry name" value="YhbY-like_sf"/>
</dbReference>
<sequence length="82" mass="9321">MSDSTRAQRIHELDVTVWVGKNGLDPVEDELNDQLQDREFVKTKFHRAARGGTTTEELADDLADRVNAEVVRTRGHTAVFER</sequence>
<keyword evidence="1 2" id="KW-0694">RNA-binding</keyword>
<protein>
    <submittedName>
        <fullName evidence="4">YhbY family RNA-binding protein</fullName>
    </submittedName>
</protein>
<gene>
    <name evidence="4" type="ORF">HZS55_12230</name>
</gene>
<dbReference type="Proteomes" id="UP000509667">
    <property type="component" value="Chromosome"/>
</dbReference>
<keyword evidence="5" id="KW-1185">Reference proteome</keyword>
<evidence type="ECO:0000313" key="4">
    <source>
        <dbReference type="EMBL" id="QLH78018.1"/>
    </source>
</evidence>
<dbReference type="KEGG" id="hrr:HZS55_12230"/>
<dbReference type="EMBL" id="CP058910">
    <property type="protein sequence ID" value="QLH78018.1"/>
    <property type="molecule type" value="Genomic_DNA"/>
</dbReference>
<dbReference type="PROSITE" id="PS51295">
    <property type="entry name" value="CRM"/>
    <property type="match status" value="1"/>
</dbReference>